<dbReference type="InterPro" id="IPR006913">
    <property type="entry name" value="CENP-V/GFA"/>
</dbReference>
<dbReference type="OrthoDB" id="2993351at2759"/>
<dbReference type="STRING" id="404692.A0A0J7B3W2"/>
<dbReference type="PROSITE" id="PS51891">
    <property type="entry name" value="CENP_V_GFA"/>
    <property type="match status" value="1"/>
</dbReference>
<dbReference type="GO" id="GO:0046872">
    <property type="term" value="F:metal ion binding"/>
    <property type="evidence" value="ECO:0007669"/>
    <property type="project" value="UniProtKB-KW"/>
</dbReference>
<dbReference type="Pfam" id="PF04828">
    <property type="entry name" value="GFA"/>
    <property type="match status" value="1"/>
</dbReference>
<evidence type="ECO:0000313" key="7">
    <source>
        <dbReference type="Proteomes" id="UP000054565"/>
    </source>
</evidence>
<protein>
    <submittedName>
        <fullName evidence="6">Glutathione-dependent formaldehyde-activating</fullName>
    </submittedName>
</protein>
<keyword evidence="2" id="KW-0479">Metal-binding</keyword>
<sequence length="168" mass="18204">MAQEQQSSPPNLRPYNGGCHCGAVRYRALLDPTNLGAARCNCTICHKKGGLILQLSDETLSLVKPSSYDSAELGDYTFGSGSAHHYFCKTCGISVFSRGKEVKFVSVNGLTVDQGVADEEGKLDLSKVKIGYWNGLTDDWDEGRAAGVFDDDDDDDDEEEEEESVGVP</sequence>
<evidence type="ECO:0000256" key="4">
    <source>
        <dbReference type="SAM" id="MobiDB-lite"/>
    </source>
</evidence>
<evidence type="ECO:0000256" key="2">
    <source>
        <dbReference type="ARBA" id="ARBA00022723"/>
    </source>
</evidence>
<gene>
    <name evidence="6" type="ORF">CIRG_04198</name>
</gene>
<name>A0A0J7B3W2_COCIT</name>
<dbReference type="InterPro" id="IPR011057">
    <property type="entry name" value="Mss4-like_sf"/>
</dbReference>
<dbReference type="SUPFAM" id="SSF51316">
    <property type="entry name" value="Mss4-like"/>
    <property type="match status" value="1"/>
</dbReference>
<feature type="compositionally biased region" description="Acidic residues" evidence="4">
    <location>
        <begin position="149"/>
        <end position="168"/>
    </location>
</feature>
<accession>A0A0J7B3W2</accession>
<feature type="region of interest" description="Disordered" evidence="4">
    <location>
        <begin position="138"/>
        <end position="168"/>
    </location>
</feature>
<dbReference type="Proteomes" id="UP000054565">
    <property type="component" value="Unassembled WGS sequence"/>
</dbReference>
<dbReference type="Gene3D" id="2.170.150.70">
    <property type="match status" value="1"/>
</dbReference>
<feature type="domain" description="CENP-V/GFA" evidence="5">
    <location>
        <begin position="15"/>
        <end position="134"/>
    </location>
</feature>
<keyword evidence="3" id="KW-0862">Zinc</keyword>
<evidence type="ECO:0000256" key="3">
    <source>
        <dbReference type="ARBA" id="ARBA00022833"/>
    </source>
</evidence>
<evidence type="ECO:0000313" key="6">
    <source>
        <dbReference type="EMBL" id="KMP04517.1"/>
    </source>
</evidence>
<dbReference type="AlphaFoldDB" id="A0A0J7B3W2"/>
<dbReference type="InterPro" id="IPR052355">
    <property type="entry name" value="CENP-V-like"/>
</dbReference>
<evidence type="ECO:0000259" key="5">
    <source>
        <dbReference type="PROSITE" id="PS51891"/>
    </source>
</evidence>
<dbReference type="EMBL" id="DS028095">
    <property type="protein sequence ID" value="KMP04517.1"/>
    <property type="molecule type" value="Genomic_DNA"/>
</dbReference>
<dbReference type="PANTHER" id="PTHR28620:SF1">
    <property type="entry name" value="CENP-V_GFA DOMAIN-CONTAINING PROTEIN"/>
    <property type="match status" value="1"/>
</dbReference>
<dbReference type="PANTHER" id="PTHR28620">
    <property type="entry name" value="CENTROMERE PROTEIN V"/>
    <property type="match status" value="1"/>
</dbReference>
<proteinExistence type="inferred from homology"/>
<comment type="similarity">
    <text evidence="1">Belongs to the Gfa family.</text>
</comment>
<dbReference type="GO" id="GO:0016846">
    <property type="term" value="F:carbon-sulfur lyase activity"/>
    <property type="evidence" value="ECO:0007669"/>
    <property type="project" value="InterPro"/>
</dbReference>
<organism evidence="6 7">
    <name type="scientific">Coccidioides immitis RMSCC 2394</name>
    <dbReference type="NCBI Taxonomy" id="404692"/>
    <lineage>
        <taxon>Eukaryota</taxon>
        <taxon>Fungi</taxon>
        <taxon>Dikarya</taxon>
        <taxon>Ascomycota</taxon>
        <taxon>Pezizomycotina</taxon>
        <taxon>Eurotiomycetes</taxon>
        <taxon>Eurotiomycetidae</taxon>
        <taxon>Onygenales</taxon>
        <taxon>Onygenaceae</taxon>
        <taxon>Coccidioides</taxon>
    </lineage>
</organism>
<evidence type="ECO:0000256" key="1">
    <source>
        <dbReference type="ARBA" id="ARBA00005495"/>
    </source>
</evidence>
<reference evidence="7" key="1">
    <citation type="journal article" date="2010" name="Genome Res.">
        <title>Population genomic sequencing of Coccidioides fungi reveals recent hybridization and transposon control.</title>
        <authorList>
            <person name="Neafsey D.E."/>
            <person name="Barker B.M."/>
            <person name="Sharpton T.J."/>
            <person name="Stajich J.E."/>
            <person name="Park D.J."/>
            <person name="Whiston E."/>
            <person name="Hung C.-Y."/>
            <person name="McMahan C."/>
            <person name="White J."/>
            <person name="Sykes S."/>
            <person name="Heiman D."/>
            <person name="Young S."/>
            <person name="Zeng Q."/>
            <person name="Abouelleil A."/>
            <person name="Aftuck L."/>
            <person name="Bessette D."/>
            <person name="Brown A."/>
            <person name="FitzGerald M."/>
            <person name="Lui A."/>
            <person name="Macdonald J.P."/>
            <person name="Priest M."/>
            <person name="Orbach M.J."/>
            <person name="Galgiani J.N."/>
            <person name="Kirkland T.N."/>
            <person name="Cole G.T."/>
            <person name="Birren B.W."/>
            <person name="Henn M.R."/>
            <person name="Taylor J.W."/>
            <person name="Rounsley S.D."/>
        </authorList>
    </citation>
    <scope>NUCLEOTIDE SEQUENCE [LARGE SCALE GENOMIC DNA]</scope>
    <source>
        <strain evidence="7">RMSCC 2394</strain>
    </source>
</reference>